<evidence type="ECO:0000256" key="1">
    <source>
        <dbReference type="SAM" id="SignalP"/>
    </source>
</evidence>
<reference evidence="4 5" key="1">
    <citation type="submission" date="2019-02" db="EMBL/GenBank/DDBJ databases">
        <title>Deep-cultivation of Planctomycetes and their phenomic and genomic characterization uncovers novel biology.</title>
        <authorList>
            <person name="Wiegand S."/>
            <person name="Jogler M."/>
            <person name="Boedeker C."/>
            <person name="Pinto D."/>
            <person name="Vollmers J."/>
            <person name="Rivas-Marin E."/>
            <person name="Kohn T."/>
            <person name="Peeters S.H."/>
            <person name="Heuer A."/>
            <person name="Rast P."/>
            <person name="Oberbeckmann S."/>
            <person name="Bunk B."/>
            <person name="Jeske O."/>
            <person name="Meyerdierks A."/>
            <person name="Storesund J.E."/>
            <person name="Kallscheuer N."/>
            <person name="Luecker S."/>
            <person name="Lage O.M."/>
            <person name="Pohl T."/>
            <person name="Merkel B.J."/>
            <person name="Hornburger P."/>
            <person name="Mueller R.-W."/>
            <person name="Bruemmer F."/>
            <person name="Labrenz M."/>
            <person name="Spormann A.M."/>
            <person name="Op den Camp H."/>
            <person name="Overmann J."/>
            <person name="Amann R."/>
            <person name="Jetten M.S.M."/>
            <person name="Mascher T."/>
            <person name="Medema M.H."/>
            <person name="Devos D.P."/>
            <person name="Kaster A.-K."/>
            <person name="Ovreas L."/>
            <person name="Rohde M."/>
            <person name="Galperin M.Y."/>
            <person name="Jogler C."/>
        </authorList>
    </citation>
    <scope>NUCLEOTIDE SEQUENCE [LARGE SCALE GENOMIC DNA]</scope>
    <source>
        <strain evidence="4 5">ETA_A1</strain>
    </source>
</reference>
<evidence type="ECO:0008006" key="6">
    <source>
        <dbReference type="Google" id="ProtNLM"/>
    </source>
</evidence>
<dbReference type="RefSeq" id="WP_145242154.1">
    <property type="nucleotide sequence ID" value="NZ_CP036273.1"/>
</dbReference>
<dbReference type="Proteomes" id="UP000319576">
    <property type="component" value="Chromosome"/>
</dbReference>
<keyword evidence="1" id="KW-0732">Signal</keyword>
<feature type="domain" description="DUF1553" evidence="3">
    <location>
        <begin position="468"/>
        <end position="692"/>
    </location>
</feature>
<dbReference type="PANTHER" id="PTHR35889:SF3">
    <property type="entry name" value="F-BOX DOMAIN-CONTAINING PROTEIN"/>
    <property type="match status" value="1"/>
</dbReference>
<dbReference type="KEGG" id="uli:ETAA1_44100"/>
<accession>A0A517XY36</accession>
<evidence type="ECO:0000259" key="2">
    <source>
        <dbReference type="Pfam" id="PF07583"/>
    </source>
</evidence>
<dbReference type="Gene3D" id="2.60.40.1080">
    <property type="match status" value="1"/>
</dbReference>
<name>A0A517XY36_9BACT</name>
<sequence precursor="true">MPFRLSALCALVLAGPAAAGPPTFETDVQPVLTRYGCNQGACHGKARGQNGFQLSLLAFDHDADYAALTAEARGRRVFPASPQNSLLLTKGTGIVPHGGGKKLPPDGPEYRTLLTWIAAGAPRTPADAPKLVRISVTPPTKQLTFGAKVPLSVTAHWSDGRTTDVTRLAQFSSSESVYAAVDPSGLVTAGPIPGEAAIMARFMERFAVAPIVIPLPGAVPAEAYDRLPRRNFIDGHVWAKLRQLGLTPSNPAGEATFHRRAFLDVIGRLPTPDETRAFLADTAADKREKLIERLLQRAEYADFWANKWTDLLRPNPYHVGIKATYNLDQWLRRAFRENMPYDRFARELIAAKGSTFTNGAVVMYRDRRDPAELTTLVGQIFLGVRLDCAKCHHHPFEVWSQDDFYSFASFFARIGRKGVGISAPISGGEETVFAAPAGAVKHPLTGRTMTPTPLLGKALDIPPDQDPRDVLAAWATAPDNPFFAKVIVNRVWADLMGRGIVDPVDDLRATNPPSNPELLDALAADFRRNGYDLKKLIRTITTSHVYGLSTAPNDRNAADLRNYSRHYRQRLRAEVLLDMASDVTGVPEAFAAMPPGSRAVEVWTARTPNEFLDSFGRPDPNQDPPCERTSDTTVVQALHLMNSPNLHRKVTADSGRAAKLATSDKPLSAIVEELYLLAYSRLPTDAEKAAAVRRFERPGASRRQATEDLMWALLNTPEFVFND</sequence>
<keyword evidence="5" id="KW-1185">Reference proteome</keyword>
<proteinExistence type="predicted"/>
<dbReference type="InterPro" id="IPR022655">
    <property type="entry name" value="DUF1553"/>
</dbReference>
<gene>
    <name evidence="4" type="ORF">ETAA1_44100</name>
</gene>
<dbReference type="InterPro" id="IPR011444">
    <property type="entry name" value="DUF1549"/>
</dbReference>
<dbReference type="OrthoDB" id="289126at2"/>
<dbReference type="AlphaFoldDB" id="A0A517XY36"/>
<evidence type="ECO:0000313" key="5">
    <source>
        <dbReference type="Proteomes" id="UP000319576"/>
    </source>
</evidence>
<organism evidence="4 5">
    <name type="scientific">Urbifossiella limnaea</name>
    <dbReference type="NCBI Taxonomy" id="2528023"/>
    <lineage>
        <taxon>Bacteria</taxon>
        <taxon>Pseudomonadati</taxon>
        <taxon>Planctomycetota</taxon>
        <taxon>Planctomycetia</taxon>
        <taxon>Gemmatales</taxon>
        <taxon>Gemmataceae</taxon>
        <taxon>Urbifossiella</taxon>
    </lineage>
</organism>
<protein>
    <recommendedName>
        <fullName evidence="6">DUF1553 domain-containing protein</fullName>
    </recommendedName>
</protein>
<dbReference type="Pfam" id="PF07587">
    <property type="entry name" value="PSD1"/>
    <property type="match status" value="1"/>
</dbReference>
<dbReference type="EMBL" id="CP036273">
    <property type="protein sequence ID" value="QDU22430.1"/>
    <property type="molecule type" value="Genomic_DNA"/>
</dbReference>
<dbReference type="PANTHER" id="PTHR35889">
    <property type="entry name" value="CYCLOINULO-OLIGOSACCHARIDE FRUCTANOTRANSFERASE-RELATED"/>
    <property type="match status" value="1"/>
</dbReference>
<evidence type="ECO:0000259" key="3">
    <source>
        <dbReference type="Pfam" id="PF07587"/>
    </source>
</evidence>
<dbReference type="Pfam" id="PF07583">
    <property type="entry name" value="PSCyt2"/>
    <property type="match status" value="1"/>
</dbReference>
<feature type="signal peptide" evidence="1">
    <location>
        <begin position="1"/>
        <end position="19"/>
    </location>
</feature>
<feature type="chain" id="PRO_5021909509" description="DUF1553 domain-containing protein" evidence="1">
    <location>
        <begin position="20"/>
        <end position="723"/>
    </location>
</feature>
<evidence type="ECO:0000313" key="4">
    <source>
        <dbReference type="EMBL" id="QDU22430.1"/>
    </source>
</evidence>
<feature type="domain" description="DUF1549" evidence="2">
    <location>
        <begin position="233"/>
        <end position="414"/>
    </location>
</feature>